<evidence type="ECO:0000313" key="2">
    <source>
        <dbReference type="Proteomes" id="UP000000599"/>
    </source>
</evidence>
<dbReference type="GeneID" id="8998255"/>
<dbReference type="VEuPathDB" id="FungiDB:DEHA2B14014g"/>
<dbReference type="RefSeq" id="XP_002770125.1">
    <property type="nucleotide sequence ID" value="XM_002770079.1"/>
</dbReference>
<proteinExistence type="predicted"/>
<reference evidence="1 2" key="1">
    <citation type="journal article" date="2004" name="Nature">
        <title>Genome evolution in yeasts.</title>
        <authorList>
            <consortium name="Genolevures"/>
            <person name="Dujon B."/>
            <person name="Sherman D."/>
            <person name="Fischer G."/>
            <person name="Durrens P."/>
            <person name="Casaregola S."/>
            <person name="Lafontaine I."/>
            <person name="de Montigny J."/>
            <person name="Marck C."/>
            <person name="Neuveglise C."/>
            <person name="Talla E."/>
            <person name="Goffard N."/>
            <person name="Frangeul L."/>
            <person name="Aigle M."/>
            <person name="Anthouard V."/>
            <person name="Babour A."/>
            <person name="Barbe V."/>
            <person name="Barnay S."/>
            <person name="Blanchin S."/>
            <person name="Beckerich J.M."/>
            <person name="Beyne E."/>
            <person name="Bleykasten C."/>
            <person name="Boisrame A."/>
            <person name="Boyer J."/>
            <person name="Cattolico L."/>
            <person name="Confanioleri F."/>
            <person name="de Daruvar A."/>
            <person name="Despons L."/>
            <person name="Fabre E."/>
            <person name="Fairhead C."/>
            <person name="Ferry-Dumazet H."/>
            <person name="Groppi A."/>
            <person name="Hantraye F."/>
            <person name="Hennequin C."/>
            <person name="Jauniaux N."/>
            <person name="Joyet P."/>
            <person name="Kachouri R."/>
            <person name="Kerrest A."/>
            <person name="Koszul R."/>
            <person name="Lemaire M."/>
            <person name="Lesur I."/>
            <person name="Ma L."/>
            <person name="Muller H."/>
            <person name="Nicaud J.M."/>
            <person name="Nikolski M."/>
            <person name="Oztas S."/>
            <person name="Ozier-Kalogeropoulos O."/>
            <person name="Pellenz S."/>
            <person name="Potier S."/>
            <person name="Richard G.F."/>
            <person name="Straub M.L."/>
            <person name="Suleau A."/>
            <person name="Swennene D."/>
            <person name="Tekaia F."/>
            <person name="Wesolowski-Louvel M."/>
            <person name="Westhof E."/>
            <person name="Wirth B."/>
            <person name="Zeniou-Meyer M."/>
            <person name="Zivanovic I."/>
            <person name="Bolotin-Fukuhara M."/>
            <person name="Thierry A."/>
            <person name="Bouchier C."/>
            <person name="Caudron B."/>
            <person name="Scarpelli C."/>
            <person name="Gaillardin C."/>
            <person name="Weissenbach J."/>
            <person name="Wincker P."/>
            <person name="Souciet J.L."/>
        </authorList>
    </citation>
    <scope>NUCLEOTIDE SEQUENCE [LARGE SCALE GENOMIC DNA]</scope>
    <source>
        <strain evidence="2">ATCC 36239 / CBS 767 / BCRC 21394 / JCM 1990 / NBRC 0083 / IGC 2968</strain>
    </source>
</reference>
<name>B5RT04_DEBHA</name>
<organism evidence="1 2">
    <name type="scientific">Debaryomyces hansenii (strain ATCC 36239 / CBS 767 / BCRC 21394 / JCM 1990 / NBRC 0083 / IGC 2968)</name>
    <name type="common">Yeast</name>
    <name type="synonym">Torulaspora hansenii</name>
    <dbReference type="NCBI Taxonomy" id="284592"/>
    <lineage>
        <taxon>Eukaryota</taxon>
        <taxon>Fungi</taxon>
        <taxon>Dikarya</taxon>
        <taxon>Ascomycota</taxon>
        <taxon>Saccharomycotina</taxon>
        <taxon>Pichiomycetes</taxon>
        <taxon>Debaryomycetaceae</taxon>
        <taxon>Debaryomyces</taxon>
    </lineage>
</organism>
<accession>B5RT04</accession>
<dbReference type="KEGG" id="dha:DEHA2B14014g"/>
<evidence type="ECO:0000313" key="1">
    <source>
        <dbReference type="EMBL" id="CAR65494.1"/>
    </source>
</evidence>
<dbReference type="AlphaFoldDB" id="B5RT04"/>
<keyword evidence="2" id="KW-1185">Reference proteome</keyword>
<dbReference type="EMBL" id="CR382134">
    <property type="protein sequence ID" value="CAR65494.1"/>
    <property type="molecule type" value="Genomic_DNA"/>
</dbReference>
<dbReference type="Proteomes" id="UP000000599">
    <property type="component" value="Chromosome B"/>
</dbReference>
<gene>
    <name evidence="1" type="ordered locus">DEHA2B14014g</name>
</gene>
<sequence>MQPKAQASVSANDFVTALLFDPKLSRILNFAVDRW</sequence>
<dbReference type="HOGENOM" id="CLU_3368472_0_0_1"/>
<protein>
    <submittedName>
        <fullName evidence="1">DEHA2B14014p</fullName>
    </submittedName>
</protein>
<dbReference type="InParanoid" id="B5RT04"/>